<reference evidence="1 2" key="1">
    <citation type="submission" date="2019-09" db="EMBL/GenBank/DDBJ databases">
        <authorList>
            <person name="Khan S.A."/>
            <person name="Jeon C.O."/>
            <person name="Chun B.H."/>
            <person name="Jeong S.E."/>
        </authorList>
    </citation>
    <scope>NUCLEOTIDE SEQUENCE [LARGE SCALE GENOMIC DNA]</scope>
    <source>
        <strain evidence="1 2">KCTC 42508</strain>
    </source>
</reference>
<dbReference type="EMBL" id="VUOE01000001">
    <property type="protein sequence ID" value="KAA2219012.1"/>
    <property type="molecule type" value="Genomic_DNA"/>
</dbReference>
<gene>
    <name evidence="1" type="ORF">F0361_05205</name>
</gene>
<proteinExistence type="predicted"/>
<organism evidence="1 2">
    <name type="scientific">Maribacter flavus</name>
    <dbReference type="NCBI Taxonomy" id="1658664"/>
    <lineage>
        <taxon>Bacteria</taxon>
        <taxon>Pseudomonadati</taxon>
        <taxon>Bacteroidota</taxon>
        <taxon>Flavobacteriia</taxon>
        <taxon>Flavobacteriales</taxon>
        <taxon>Flavobacteriaceae</taxon>
        <taxon>Maribacter</taxon>
    </lineage>
</organism>
<name>A0A5B2TXD9_9FLAO</name>
<dbReference type="Proteomes" id="UP000323188">
    <property type="component" value="Unassembled WGS sequence"/>
</dbReference>
<sequence length="130" mass="15763">MNTVKPFYTHESDSNIMIKKDRQEVTDWTDDLEYINEELEYLLDIEDRMLNNAQLYKQLHNIRRENQLRLGILYRYEGTMRNADECDTLACDAFYLHKHEKNRNEYLALVKKYRKIKLNVLSKILSNSKR</sequence>
<evidence type="ECO:0000313" key="1">
    <source>
        <dbReference type="EMBL" id="KAA2219012.1"/>
    </source>
</evidence>
<comment type="caution">
    <text evidence="1">The sequence shown here is derived from an EMBL/GenBank/DDBJ whole genome shotgun (WGS) entry which is preliminary data.</text>
</comment>
<dbReference type="RefSeq" id="WP_154917515.1">
    <property type="nucleotide sequence ID" value="NZ_VUOE01000001.1"/>
</dbReference>
<accession>A0A5B2TXD9</accession>
<evidence type="ECO:0000313" key="2">
    <source>
        <dbReference type="Proteomes" id="UP000323188"/>
    </source>
</evidence>
<dbReference type="AlphaFoldDB" id="A0A5B2TXD9"/>
<protein>
    <submittedName>
        <fullName evidence="1">Uncharacterized protein</fullName>
    </submittedName>
</protein>